<protein>
    <submittedName>
        <fullName evidence="1">Uncharacterized protein</fullName>
    </submittedName>
</protein>
<dbReference type="AlphaFoldDB" id="A0A699XBC3"/>
<dbReference type="EMBL" id="BKCJ011802551">
    <property type="protein sequence ID" value="GFD54121.1"/>
    <property type="molecule type" value="Genomic_DNA"/>
</dbReference>
<sequence>SKKALEQVRRLHAMNVGIKGTTGEIVRSERTKTLKTKSKVIKHMEGCMPLEEEKLNETLTTLRMRLKLKRESCLA</sequence>
<feature type="non-terminal residue" evidence="1">
    <location>
        <position position="1"/>
    </location>
</feature>
<accession>A0A699XBC3</accession>
<evidence type="ECO:0000313" key="1">
    <source>
        <dbReference type="EMBL" id="GFD54121.1"/>
    </source>
</evidence>
<gene>
    <name evidence="1" type="ORF">Tci_926090</name>
</gene>
<proteinExistence type="predicted"/>
<comment type="caution">
    <text evidence="1">The sequence shown here is derived from an EMBL/GenBank/DDBJ whole genome shotgun (WGS) entry which is preliminary data.</text>
</comment>
<organism evidence="1">
    <name type="scientific">Tanacetum cinerariifolium</name>
    <name type="common">Dalmatian daisy</name>
    <name type="synonym">Chrysanthemum cinerariifolium</name>
    <dbReference type="NCBI Taxonomy" id="118510"/>
    <lineage>
        <taxon>Eukaryota</taxon>
        <taxon>Viridiplantae</taxon>
        <taxon>Streptophyta</taxon>
        <taxon>Embryophyta</taxon>
        <taxon>Tracheophyta</taxon>
        <taxon>Spermatophyta</taxon>
        <taxon>Magnoliopsida</taxon>
        <taxon>eudicotyledons</taxon>
        <taxon>Gunneridae</taxon>
        <taxon>Pentapetalae</taxon>
        <taxon>asterids</taxon>
        <taxon>campanulids</taxon>
        <taxon>Asterales</taxon>
        <taxon>Asteraceae</taxon>
        <taxon>Asteroideae</taxon>
        <taxon>Anthemideae</taxon>
        <taxon>Anthemidinae</taxon>
        <taxon>Tanacetum</taxon>
    </lineage>
</organism>
<reference evidence="1" key="1">
    <citation type="journal article" date="2019" name="Sci. Rep.">
        <title>Draft genome of Tanacetum cinerariifolium, the natural source of mosquito coil.</title>
        <authorList>
            <person name="Yamashiro T."/>
            <person name="Shiraishi A."/>
            <person name="Satake H."/>
            <person name="Nakayama K."/>
        </authorList>
    </citation>
    <scope>NUCLEOTIDE SEQUENCE</scope>
</reference>
<name>A0A699XBC3_TANCI</name>